<feature type="transmembrane region" description="Helical" evidence="2">
    <location>
        <begin position="604"/>
        <end position="626"/>
    </location>
</feature>
<feature type="region of interest" description="Disordered" evidence="1">
    <location>
        <begin position="635"/>
        <end position="664"/>
    </location>
</feature>
<dbReference type="SUPFAM" id="SSF56672">
    <property type="entry name" value="DNA/RNA polymerases"/>
    <property type="match status" value="2"/>
</dbReference>
<feature type="compositionally biased region" description="Low complexity" evidence="1">
    <location>
        <begin position="89"/>
        <end position="98"/>
    </location>
</feature>
<keyword evidence="5" id="KW-0548">Nucleotidyltransferase</keyword>
<evidence type="ECO:0000256" key="1">
    <source>
        <dbReference type="SAM" id="MobiDB-lite"/>
    </source>
</evidence>
<dbReference type="Gene3D" id="3.10.10.10">
    <property type="entry name" value="HIV Type 1 Reverse Transcriptase, subunit A, domain 1"/>
    <property type="match status" value="1"/>
</dbReference>
<keyword evidence="2" id="KW-0812">Transmembrane</keyword>
<organism evidence="5">
    <name type="scientific">Tanacetum cinerariifolium</name>
    <name type="common">Dalmatian daisy</name>
    <name type="synonym">Chrysanthemum cinerariifolium</name>
    <dbReference type="NCBI Taxonomy" id="118510"/>
    <lineage>
        <taxon>Eukaryota</taxon>
        <taxon>Viridiplantae</taxon>
        <taxon>Streptophyta</taxon>
        <taxon>Embryophyta</taxon>
        <taxon>Tracheophyta</taxon>
        <taxon>Spermatophyta</taxon>
        <taxon>Magnoliopsida</taxon>
        <taxon>eudicotyledons</taxon>
        <taxon>Gunneridae</taxon>
        <taxon>Pentapetalae</taxon>
        <taxon>asterids</taxon>
        <taxon>campanulids</taxon>
        <taxon>Asterales</taxon>
        <taxon>Asteraceae</taxon>
        <taxon>Asteroideae</taxon>
        <taxon>Anthemideae</taxon>
        <taxon>Anthemidinae</taxon>
        <taxon>Tanacetum</taxon>
    </lineage>
</organism>
<feature type="region of interest" description="Disordered" evidence="1">
    <location>
        <begin position="147"/>
        <end position="171"/>
    </location>
</feature>
<feature type="compositionally biased region" description="Basic residues" evidence="1">
    <location>
        <begin position="113"/>
        <end position="123"/>
    </location>
</feature>
<keyword evidence="5" id="KW-0695">RNA-directed DNA polymerase</keyword>
<protein>
    <submittedName>
        <fullName evidence="5">Putative reverse transcriptase domain-containing protein</fullName>
    </submittedName>
</protein>
<dbReference type="GO" id="GO:0003964">
    <property type="term" value="F:RNA-directed DNA polymerase activity"/>
    <property type="evidence" value="ECO:0007669"/>
    <property type="project" value="UniProtKB-KW"/>
</dbReference>
<feature type="transmembrane region" description="Helical" evidence="2">
    <location>
        <begin position="699"/>
        <end position="726"/>
    </location>
</feature>
<keyword evidence="2" id="KW-1133">Transmembrane helix</keyword>
<dbReference type="InterPro" id="IPR000477">
    <property type="entry name" value="RT_dom"/>
</dbReference>
<dbReference type="Pfam" id="PF17919">
    <property type="entry name" value="RT_RNaseH_2"/>
    <property type="match status" value="1"/>
</dbReference>
<reference evidence="5" key="1">
    <citation type="journal article" date="2019" name="Sci. Rep.">
        <title>Draft genome of Tanacetum cinerariifolium, the natural source of mosquito coil.</title>
        <authorList>
            <person name="Yamashiro T."/>
            <person name="Shiraishi A."/>
            <person name="Satake H."/>
            <person name="Nakayama K."/>
        </authorList>
    </citation>
    <scope>NUCLEOTIDE SEQUENCE</scope>
</reference>
<gene>
    <name evidence="5" type="ORF">Tci_031547</name>
</gene>
<name>A0A6L2LEJ7_TANCI</name>
<feature type="region of interest" description="Disordered" evidence="1">
    <location>
        <begin position="34"/>
        <end position="124"/>
    </location>
</feature>
<dbReference type="CDD" id="cd01647">
    <property type="entry name" value="RT_LTR"/>
    <property type="match status" value="1"/>
</dbReference>
<sequence>MNEIGFHLFLYNPKNTHFSLLKVSGAVTYFSARFRPSLPSSPTARHTITTDPPDLPSSPPSSSPHLHHQPTSDPPTISSPQPAPHHHATATAIVTTSSPPSPNHDSRHISTNSRHHCGCHHLRTPPTNNIITIPTWHSLHPDRPLHRVSWHHQPPTPSSPSQPPKPPLLHPLYSEANMSEAATWQAAIRQPSPRDRCGSPPDTCHPRGSHVSAMWHPRMVPNEEKMTERYIWGLLEKIKGNVTSSQPTKLSDAIRMSHKLMDQIGTTRMIAQKQEIRTVGIKIIMEDLEGEHMLSVEERLRKTPTLLRVQFFSIIIMLILFDTGADRSFVSTTFISLIDITPSALDTKELNKLTVKSRYPLPRADDLFDQLQGSSVYSKIDLRLGYHQLRVCEEDIPKTTFTTRYGHYEFQVMPFGLTITLAVFMNLMNQVCKPYLDKFMIVFIKDILIYSKRKQEHEEQLKLILELLKNEEFEPTATTATTPPPLPSPSTADTITTFISIADATTTNHHSRHATFITTPASPPLSPSLNRHYHLAATIATTAATAADTTTISASSPSPRHHFHPHITLVIIAIITSTASISLSPPLHSSFFRRLDGYFSFVKLVINFFTHTIPLIYFSASSTFFWPNSNEPTATTAPPLPSPSTADRHTTFITTPSSPPSPPSLNRHHYLAATIATTTATTTDTTTISASSPSPRHHFHYHITLVIIAIVTSTAAISTTSFLSFLNIGCIKELCSAPILALPEGMENFVMYCNASHKGLGAVLIQKDKVIAYASRQLEIHEKNYTTHDLELGAILNAQAEPIKEENVKEENLYGMNKEFETQPDGTLCIEKRSSLPRFGGLRDLIIHESNKSNQLTGPEIIHETTEKIVQIRIRIQAARDCQKSYADVRRKPLEFVIGDKVMLKISP</sequence>
<feature type="region of interest" description="Disordered" evidence="1">
    <location>
        <begin position="188"/>
        <end position="210"/>
    </location>
</feature>
<dbReference type="InterPro" id="IPR043502">
    <property type="entry name" value="DNA/RNA_pol_sf"/>
</dbReference>
<evidence type="ECO:0000313" key="5">
    <source>
        <dbReference type="EMBL" id="GEU59569.1"/>
    </source>
</evidence>
<dbReference type="AlphaFoldDB" id="A0A6L2LEJ7"/>
<dbReference type="EMBL" id="BKCJ010004193">
    <property type="protein sequence ID" value="GEU59569.1"/>
    <property type="molecule type" value="Genomic_DNA"/>
</dbReference>
<proteinExistence type="predicted"/>
<feature type="domain" description="Reverse transcriptase" evidence="3">
    <location>
        <begin position="345"/>
        <end position="473"/>
    </location>
</feature>
<evidence type="ECO:0000259" key="3">
    <source>
        <dbReference type="Pfam" id="PF00078"/>
    </source>
</evidence>
<dbReference type="PANTHER" id="PTHR24559:SF427">
    <property type="entry name" value="RNA-DIRECTED DNA POLYMERASE"/>
    <property type="match status" value="1"/>
</dbReference>
<dbReference type="InterPro" id="IPR043128">
    <property type="entry name" value="Rev_trsase/Diguanyl_cyclase"/>
</dbReference>
<accession>A0A6L2LEJ7</accession>
<keyword evidence="2" id="KW-0472">Membrane</keyword>
<comment type="caution">
    <text evidence="5">The sequence shown here is derived from an EMBL/GenBank/DDBJ whole genome shotgun (WGS) entry which is preliminary data.</text>
</comment>
<dbReference type="Gene3D" id="3.30.70.270">
    <property type="match status" value="1"/>
</dbReference>
<evidence type="ECO:0000256" key="2">
    <source>
        <dbReference type="SAM" id="Phobius"/>
    </source>
</evidence>
<feature type="compositionally biased region" description="Polar residues" evidence="1">
    <location>
        <begin position="38"/>
        <end position="47"/>
    </location>
</feature>
<dbReference type="InterPro" id="IPR053134">
    <property type="entry name" value="RNA-dir_DNA_polymerase"/>
</dbReference>
<feature type="transmembrane region" description="Helical" evidence="2">
    <location>
        <begin position="563"/>
        <end position="583"/>
    </location>
</feature>
<feature type="compositionally biased region" description="Pro residues" evidence="1">
    <location>
        <begin position="154"/>
        <end position="169"/>
    </location>
</feature>
<keyword evidence="5" id="KW-0808">Transferase</keyword>
<feature type="domain" description="Reverse transcriptase/retrotransposon-derived protein RNase H-like" evidence="4">
    <location>
        <begin position="731"/>
        <end position="798"/>
    </location>
</feature>
<evidence type="ECO:0000259" key="4">
    <source>
        <dbReference type="Pfam" id="PF17919"/>
    </source>
</evidence>
<feature type="compositionally biased region" description="Pro residues" evidence="1">
    <location>
        <begin position="53"/>
        <end position="62"/>
    </location>
</feature>
<dbReference type="InterPro" id="IPR041577">
    <property type="entry name" value="RT_RNaseH_2"/>
</dbReference>
<dbReference type="Pfam" id="PF00078">
    <property type="entry name" value="RVT_1"/>
    <property type="match status" value="1"/>
</dbReference>
<dbReference type="PANTHER" id="PTHR24559">
    <property type="entry name" value="TRANSPOSON TY3-I GAG-POL POLYPROTEIN"/>
    <property type="match status" value="1"/>
</dbReference>